<name>A0A804K5M8_MUSAM</name>
<dbReference type="Pfam" id="PF16594">
    <property type="entry name" value="ATP-synt_Z"/>
    <property type="match status" value="1"/>
</dbReference>
<feature type="transmembrane region" description="Helical" evidence="2">
    <location>
        <begin position="45"/>
        <end position="69"/>
    </location>
</feature>
<keyword evidence="2" id="KW-0472">Membrane</keyword>
<dbReference type="EnsemblPlants" id="Ma08_t11880.1">
    <property type="protein sequence ID" value="Ma08_p11880.1"/>
    <property type="gene ID" value="Ma08_g11880"/>
</dbReference>
<reference evidence="4" key="2">
    <citation type="submission" date="2021-05" db="UniProtKB">
        <authorList>
            <consortium name="EnsemblPlants"/>
        </authorList>
    </citation>
    <scope>IDENTIFICATION</scope>
    <source>
        <strain evidence="4">subsp. malaccensis</strain>
    </source>
</reference>
<feature type="region of interest" description="Disordered" evidence="1">
    <location>
        <begin position="1"/>
        <end position="37"/>
    </location>
</feature>
<sequence length="128" mass="13534">MSSTSASASPAPAASRMTTKTRPFSASELAHEAKREAAPSVERRSWAAIGANCCLLLVGVGGGALLAWWALSFHHSNQQLWMVPVGLVLLGTPIFAWLSVFVSGVGRSLELLWAKPTAPPPPDLDGER</sequence>
<keyword evidence="5" id="KW-1185">Reference proteome</keyword>
<accession>A0A804K5M8</accession>
<gene>
    <name evidence="3" type="ORF">GSMUA_345380.1</name>
</gene>
<evidence type="ECO:0000256" key="1">
    <source>
        <dbReference type="SAM" id="MobiDB-lite"/>
    </source>
</evidence>
<dbReference type="InParanoid" id="A0A804K5M8"/>
<evidence type="ECO:0000313" key="3">
    <source>
        <dbReference type="EMBL" id="CAG1831284.1"/>
    </source>
</evidence>
<reference evidence="3" key="1">
    <citation type="submission" date="2021-03" db="EMBL/GenBank/DDBJ databases">
        <authorList>
            <consortium name="Genoscope - CEA"/>
            <person name="William W."/>
        </authorList>
    </citation>
    <scope>NUCLEOTIDE SEQUENCE</scope>
    <source>
        <strain evidence="3">Doubled-haploid Pahang</strain>
    </source>
</reference>
<feature type="transmembrane region" description="Helical" evidence="2">
    <location>
        <begin position="81"/>
        <end position="105"/>
    </location>
</feature>
<keyword evidence="2" id="KW-1133">Transmembrane helix</keyword>
<evidence type="ECO:0000256" key="2">
    <source>
        <dbReference type="SAM" id="Phobius"/>
    </source>
</evidence>
<dbReference type="OrthoDB" id="1423823at2759"/>
<dbReference type="EMBL" id="HG996472">
    <property type="protein sequence ID" value="CAG1831284.1"/>
    <property type="molecule type" value="Genomic_DNA"/>
</dbReference>
<dbReference type="AlphaFoldDB" id="A0A804K5M8"/>
<dbReference type="PANTHER" id="PTHR35165">
    <property type="entry name" value="OS08G0113900 PROTEIN"/>
    <property type="match status" value="1"/>
</dbReference>
<dbReference type="Gramene" id="Ma08_t11880.1">
    <property type="protein sequence ID" value="Ma08_p11880.1"/>
    <property type="gene ID" value="Ma08_g11880"/>
</dbReference>
<evidence type="ECO:0000313" key="5">
    <source>
        <dbReference type="Proteomes" id="UP000012960"/>
    </source>
</evidence>
<proteinExistence type="predicted"/>
<keyword evidence="2" id="KW-0812">Transmembrane</keyword>
<dbReference type="Proteomes" id="UP000012960">
    <property type="component" value="Unplaced"/>
</dbReference>
<protein>
    <submittedName>
        <fullName evidence="3">(wild Malaysian banana) hypothetical protein</fullName>
    </submittedName>
</protein>
<dbReference type="InterPro" id="IPR032238">
    <property type="entry name" value="ATP-synth_Z"/>
</dbReference>
<dbReference type="PANTHER" id="PTHR35165:SF1">
    <property type="entry name" value="OS04G0577375 PROTEIN"/>
    <property type="match status" value="1"/>
</dbReference>
<organism evidence="4 5">
    <name type="scientific">Musa acuminata subsp. malaccensis</name>
    <name type="common">Wild banana</name>
    <name type="synonym">Musa malaccensis</name>
    <dbReference type="NCBI Taxonomy" id="214687"/>
    <lineage>
        <taxon>Eukaryota</taxon>
        <taxon>Viridiplantae</taxon>
        <taxon>Streptophyta</taxon>
        <taxon>Embryophyta</taxon>
        <taxon>Tracheophyta</taxon>
        <taxon>Spermatophyta</taxon>
        <taxon>Magnoliopsida</taxon>
        <taxon>Liliopsida</taxon>
        <taxon>Zingiberales</taxon>
        <taxon>Musaceae</taxon>
        <taxon>Musa</taxon>
    </lineage>
</organism>
<feature type="compositionally biased region" description="Low complexity" evidence="1">
    <location>
        <begin position="1"/>
        <end position="15"/>
    </location>
</feature>
<evidence type="ECO:0000313" key="4">
    <source>
        <dbReference type="EnsemblPlants" id="Ma08_p11880.1"/>
    </source>
</evidence>